<dbReference type="CDD" id="cd02440">
    <property type="entry name" value="AdoMet_MTases"/>
    <property type="match status" value="1"/>
</dbReference>
<dbReference type="InterPro" id="IPR013216">
    <property type="entry name" value="Methyltransf_11"/>
</dbReference>
<keyword evidence="4" id="KW-1185">Reference proteome</keyword>
<dbReference type="GO" id="GO:0032259">
    <property type="term" value="P:methylation"/>
    <property type="evidence" value="ECO:0007669"/>
    <property type="project" value="UniProtKB-KW"/>
</dbReference>
<evidence type="ECO:0000259" key="2">
    <source>
        <dbReference type="Pfam" id="PF08241"/>
    </source>
</evidence>
<dbReference type="PANTHER" id="PTHR43591:SF24">
    <property type="entry name" value="2-METHOXY-6-POLYPRENYL-1,4-BENZOQUINOL METHYLASE, MITOCHONDRIAL"/>
    <property type="match status" value="1"/>
</dbReference>
<sequence length="269" mass="28798">MDRSSEPERISTRATVPRLEKLLRPDVTWVPSSDGYLDTLPGETVPPPGRAQAAWQSSLGAGIYQRMQRFMASVLALGYSRVADQLQLRPGQTVVDVGCGPGNVTTGLADAVGPHGLAVGVDLSSPMLARAAQQARANMGLVRGDATRLPLRNHCADAVCATAVIMLVPEPVDALAEMIRIVKPGGWLLVMVPCRPTGPMSVVTGPVMDRIGRFGGARMFTPDDLSILLEQLGCERLHSYQQLNMLTARARTPKPARETKSAPSGRNTQ</sequence>
<evidence type="ECO:0000256" key="1">
    <source>
        <dbReference type="SAM" id="MobiDB-lite"/>
    </source>
</evidence>
<keyword evidence="3" id="KW-0808">Transferase</keyword>
<name>A0ABW9FZL7_9NOCA</name>
<proteinExistence type="predicted"/>
<dbReference type="GO" id="GO:0008168">
    <property type="term" value="F:methyltransferase activity"/>
    <property type="evidence" value="ECO:0007669"/>
    <property type="project" value="UniProtKB-KW"/>
</dbReference>
<dbReference type="EMBL" id="JBDLNU010000006">
    <property type="protein sequence ID" value="MFM1731075.1"/>
    <property type="molecule type" value="Genomic_DNA"/>
</dbReference>
<dbReference type="PANTHER" id="PTHR43591">
    <property type="entry name" value="METHYLTRANSFERASE"/>
    <property type="match status" value="1"/>
</dbReference>
<evidence type="ECO:0000313" key="3">
    <source>
        <dbReference type="EMBL" id="MFM1731075.1"/>
    </source>
</evidence>
<dbReference type="Gene3D" id="3.40.50.150">
    <property type="entry name" value="Vaccinia Virus protein VP39"/>
    <property type="match status" value="1"/>
</dbReference>
<gene>
    <name evidence="3" type="ORF">ABEU19_004623</name>
</gene>
<dbReference type="InterPro" id="IPR029063">
    <property type="entry name" value="SAM-dependent_MTases_sf"/>
</dbReference>
<reference evidence="3 4" key="1">
    <citation type="submission" date="2023-11" db="EMBL/GenBank/DDBJ databases">
        <authorList>
            <person name="Val-Calvo J."/>
            <person name="Scortti M."/>
            <person name="Vazquez-Boland J."/>
        </authorList>
    </citation>
    <scope>NUCLEOTIDE SEQUENCE [LARGE SCALE GENOMIC DNA]</scope>
    <source>
        <strain evidence="3 4">DSM 46662</strain>
    </source>
</reference>
<dbReference type="SUPFAM" id="SSF53335">
    <property type="entry name" value="S-adenosyl-L-methionine-dependent methyltransferases"/>
    <property type="match status" value="1"/>
</dbReference>
<dbReference type="Proteomes" id="UP001629744">
    <property type="component" value="Unassembled WGS sequence"/>
</dbReference>
<dbReference type="RefSeq" id="WP_348610829.1">
    <property type="nucleotide sequence ID" value="NZ_CP157276.1"/>
</dbReference>
<organism evidence="3 4">
    <name type="scientific">Prescottella soli</name>
    <dbReference type="NCBI Taxonomy" id="1543852"/>
    <lineage>
        <taxon>Bacteria</taxon>
        <taxon>Bacillati</taxon>
        <taxon>Actinomycetota</taxon>
        <taxon>Actinomycetes</taxon>
        <taxon>Mycobacteriales</taxon>
        <taxon>Nocardiaceae</taxon>
        <taxon>Prescottella</taxon>
    </lineage>
</organism>
<evidence type="ECO:0000313" key="4">
    <source>
        <dbReference type="Proteomes" id="UP001629744"/>
    </source>
</evidence>
<comment type="caution">
    <text evidence="3">The sequence shown here is derived from an EMBL/GenBank/DDBJ whole genome shotgun (WGS) entry which is preliminary data.</text>
</comment>
<keyword evidence="3" id="KW-0489">Methyltransferase</keyword>
<accession>A0ABW9FZL7</accession>
<feature type="domain" description="Methyltransferase type 11" evidence="2">
    <location>
        <begin position="95"/>
        <end position="190"/>
    </location>
</feature>
<dbReference type="Pfam" id="PF08241">
    <property type="entry name" value="Methyltransf_11"/>
    <property type="match status" value="1"/>
</dbReference>
<feature type="region of interest" description="Disordered" evidence="1">
    <location>
        <begin position="249"/>
        <end position="269"/>
    </location>
</feature>
<protein>
    <submittedName>
        <fullName evidence="3">Methyltransferase domain-containing protein</fullName>
    </submittedName>
</protein>